<dbReference type="Gene3D" id="3.30.200.20">
    <property type="entry name" value="Phosphorylase Kinase, domain 1"/>
    <property type="match status" value="1"/>
</dbReference>
<reference evidence="1 2" key="1">
    <citation type="submission" date="2018-04" db="EMBL/GenBank/DDBJ databases">
        <title>Sphingobacterium sp. M46 Genome.</title>
        <authorList>
            <person name="Cheng J."/>
            <person name="Li Y."/>
        </authorList>
    </citation>
    <scope>NUCLEOTIDE SEQUENCE [LARGE SCALE GENOMIC DNA]</scope>
    <source>
        <strain evidence="1 2">M46</strain>
    </source>
</reference>
<comment type="caution">
    <text evidence="1">The sequence shown here is derived from an EMBL/GenBank/DDBJ whole genome shotgun (WGS) entry which is preliminary data.</text>
</comment>
<proteinExistence type="predicted"/>
<sequence length="94" mass="11080">MTDQFPTINSTLSPNELCKFIQAQYRLSDMSECAIIRLAMNHLYAVEDQAKLYVFRVYKHNWRTKPEIEEELGLLTHLKENSCEVANEPYRQVN</sequence>
<name>A0A363NTA3_9SPHI</name>
<organism evidence="1 2">
    <name type="scientific">Sphingobacterium athyrii</name>
    <dbReference type="NCBI Taxonomy" id="2152717"/>
    <lineage>
        <taxon>Bacteria</taxon>
        <taxon>Pseudomonadati</taxon>
        <taxon>Bacteroidota</taxon>
        <taxon>Sphingobacteriia</taxon>
        <taxon>Sphingobacteriales</taxon>
        <taxon>Sphingobacteriaceae</taxon>
        <taxon>Sphingobacterium</taxon>
    </lineage>
</organism>
<protein>
    <submittedName>
        <fullName evidence="1">Uncharacterized protein</fullName>
    </submittedName>
</protein>
<dbReference type="Proteomes" id="UP000250831">
    <property type="component" value="Unassembled WGS sequence"/>
</dbReference>
<dbReference type="AlphaFoldDB" id="A0A363NTA3"/>
<evidence type="ECO:0000313" key="1">
    <source>
        <dbReference type="EMBL" id="PUV24004.1"/>
    </source>
</evidence>
<gene>
    <name evidence="1" type="ORF">DCO56_11545</name>
</gene>
<dbReference type="SUPFAM" id="SSF56112">
    <property type="entry name" value="Protein kinase-like (PK-like)"/>
    <property type="match status" value="1"/>
</dbReference>
<evidence type="ECO:0000313" key="2">
    <source>
        <dbReference type="Proteomes" id="UP000250831"/>
    </source>
</evidence>
<accession>A0A363NTA3</accession>
<dbReference type="InterPro" id="IPR011009">
    <property type="entry name" value="Kinase-like_dom_sf"/>
</dbReference>
<keyword evidence="2" id="KW-1185">Reference proteome</keyword>
<dbReference type="EMBL" id="QCXX01000003">
    <property type="protein sequence ID" value="PUV24004.1"/>
    <property type="molecule type" value="Genomic_DNA"/>
</dbReference>